<organism evidence="1 2">
    <name type="scientific">Streptomyces gancidicus BKS 13-15</name>
    <dbReference type="NCBI Taxonomy" id="1284664"/>
    <lineage>
        <taxon>Bacteria</taxon>
        <taxon>Bacillati</taxon>
        <taxon>Actinomycetota</taxon>
        <taxon>Actinomycetes</taxon>
        <taxon>Kitasatosporales</taxon>
        <taxon>Streptomycetaceae</taxon>
        <taxon>Streptomyces</taxon>
        <taxon>Streptomyces pseudogriseolus group</taxon>
    </lineage>
</organism>
<dbReference type="EMBL" id="AOHP01000169">
    <property type="protein sequence ID" value="EMF20411.1"/>
    <property type="molecule type" value="Genomic_DNA"/>
</dbReference>
<dbReference type="Proteomes" id="UP000011732">
    <property type="component" value="Unassembled WGS sequence"/>
</dbReference>
<comment type="caution">
    <text evidence="1">The sequence shown here is derived from an EMBL/GenBank/DDBJ whole genome shotgun (WGS) entry which is preliminary data.</text>
</comment>
<gene>
    <name evidence="1" type="ORF">H114_32749</name>
</gene>
<name>M3DGA0_STREZ</name>
<dbReference type="RefSeq" id="WP_006136780.1">
    <property type="nucleotide sequence ID" value="NZ_AOHP01000169.1"/>
</dbReference>
<keyword evidence="2" id="KW-1185">Reference proteome</keyword>
<evidence type="ECO:0000313" key="2">
    <source>
        <dbReference type="Proteomes" id="UP000011732"/>
    </source>
</evidence>
<accession>M3DGA0</accession>
<dbReference type="AlphaFoldDB" id="M3DGA0"/>
<protein>
    <submittedName>
        <fullName evidence="1">Uncharacterized protein</fullName>
    </submittedName>
</protein>
<evidence type="ECO:0000313" key="1">
    <source>
        <dbReference type="EMBL" id="EMF20411.1"/>
    </source>
</evidence>
<proteinExistence type="predicted"/>
<dbReference type="OrthoDB" id="4027862at2"/>
<reference evidence="1 2" key="1">
    <citation type="journal article" date="2013" name="Genome Announc.">
        <title>Draft Genome Sequence of Streptomyces gancidicus Strain BKS 13-15.</title>
        <authorList>
            <person name="Kumar S."/>
            <person name="Kaur N."/>
            <person name="Singh N.K."/>
            <person name="Raghava G.P."/>
            <person name="Mayilraj S."/>
        </authorList>
    </citation>
    <scope>NUCLEOTIDE SEQUENCE [LARGE SCALE GENOMIC DNA]</scope>
    <source>
        <strain evidence="1 2">BKS 13-15</strain>
    </source>
</reference>
<sequence>MPAGLRTNVEAIRGTPLPHGILGSPCTDIVDVTEDRIHELNGVDWLALGCCPARDWADPCEDDSPGATPPEKEFCRPEAEHARPITVYAGAECSALGFSYEEAREQALASLALGEQHAVEAGFMRTRLSMDAEDLTPPEGPLSIAQGVAALEGCLAESYGGVGVLHVPAGAAALLGCCNVLRENPATGGLRTLAGNCAVIGAGYSYLNMGPGAQPAEPGTAWLYITGPLVIRRGPIDVVPDRSRAAASVNPRTNDRRVLAERTYVVSTTCKVCAVKVRVCE</sequence>
<dbReference type="PATRIC" id="fig|1284664.3.peg.6558"/>